<dbReference type="EMBL" id="DWYZ01000278">
    <property type="protein sequence ID" value="HJB29966.1"/>
    <property type="molecule type" value="Genomic_DNA"/>
</dbReference>
<reference evidence="1" key="2">
    <citation type="submission" date="2021-04" db="EMBL/GenBank/DDBJ databases">
        <authorList>
            <person name="Gilroy R."/>
        </authorList>
    </citation>
    <scope>NUCLEOTIDE SEQUENCE</scope>
    <source>
        <strain evidence="1">ChiSjej1B19-5720</strain>
    </source>
</reference>
<accession>A0A9D2LVP6</accession>
<evidence type="ECO:0008006" key="3">
    <source>
        <dbReference type="Google" id="ProtNLM"/>
    </source>
</evidence>
<protein>
    <recommendedName>
        <fullName evidence="3">Transposase (putative) YhgA-like domain-containing protein</fullName>
    </recommendedName>
</protein>
<reference evidence="1" key="1">
    <citation type="journal article" date="2021" name="PeerJ">
        <title>Extensive microbial diversity within the chicken gut microbiome revealed by metagenomics and culture.</title>
        <authorList>
            <person name="Gilroy R."/>
            <person name="Ravi A."/>
            <person name="Getino M."/>
            <person name="Pursley I."/>
            <person name="Horton D.L."/>
            <person name="Alikhan N.F."/>
            <person name="Baker D."/>
            <person name="Gharbi K."/>
            <person name="Hall N."/>
            <person name="Watson M."/>
            <person name="Adriaenssens E.M."/>
            <person name="Foster-Nyarko E."/>
            <person name="Jarju S."/>
            <person name="Secka A."/>
            <person name="Antonio M."/>
            <person name="Oren A."/>
            <person name="Chaudhuri R.R."/>
            <person name="La Ragione R."/>
            <person name="Hildebrand F."/>
            <person name="Pallen M.J."/>
        </authorList>
    </citation>
    <scope>NUCLEOTIDE SEQUENCE</scope>
    <source>
        <strain evidence="1">ChiSjej1B19-5720</strain>
    </source>
</reference>
<sequence>MIDPRFLQERNSEVASNIPLGKIYEHVKKYEDVTKVYQGTELSILGIENQADIHYAMPLRSRLYDDLDYLKECAALVGIRRADKVLSKKEWLSGMTKEDQLHMSLRIVIYYGEETWDGPRKLSDMVKIPDIFRPYFQDYEMPLVCINERENYERIYRNESVKNLMTQLYLLYCRDWEKIRDMDVCLDYDTANILSAVTGNKILIKAASQKKGGIRMCSALEELRREGVEEGRREGVEEGRKKGVEEGRKEMICSMLLTGMTSEQVAKIAKMTVEEIEKIKRKYKI</sequence>
<name>A0A9D2LVP6_9FIRM</name>
<proteinExistence type="predicted"/>
<evidence type="ECO:0000313" key="1">
    <source>
        <dbReference type="EMBL" id="HJB29966.1"/>
    </source>
</evidence>
<dbReference type="AlphaFoldDB" id="A0A9D2LVP6"/>
<evidence type="ECO:0000313" key="2">
    <source>
        <dbReference type="Proteomes" id="UP000823842"/>
    </source>
</evidence>
<organism evidence="1 2">
    <name type="scientific">Candidatus Blautia faecavium</name>
    <dbReference type="NCBI Taxonomy" id="2838487"/>
    <lineage>
        <taxon>Bacteria</taxon>
        <taxon>Bacillati</taxon>
        <taxon>Bacillota</taxon>
        <taxon>Clostridia</taxon>
        <taxon>Lachnospirales</taxon>
        <taxon>Lachnospiraceae</taxon>
        <taxon>Blautia</taxon>
    </lineage>
</organism>
<comment type="caution">
    <text evidence="1">The sequence shown here is derived from an EMBL/GenBank/DDBJ whole genome shotgun (WGS) entry which is preliminary data.</text>
</comment>
<dbReference type="Proteomes" id="UP000823842">
    <property type="component" value="Unassembled WGS sequence"/>
</dbReference>
<gene>
    <name evidence="1" type="ORF">IAA06_14425</name>
</gene>